<organism evidence="3 4">
    <name type="scientific">Rhizophagus clarus</name>
    <dbReference type="NCBI Taxonomy" id="94130"/>
    <lineage>
        <taxon>Eukaryota</taxon>
        <taxon>Fungi</taxon>
        <taxon>Fungi incertae sedis</taxon>
        <taxon>Mucoromycota</taxon>
        <taxon>Glomeromycotina</taxon>
        <taxon>Glomeromycetes</taxon>
        <taxon>Glomerales</taxon>
        <taxon>Glomeraceae</taxon>
        <taxon>Rhizophagus</taxon>
    </lineage>
</organism>
<evidence type="ECO:0000256" key="2">
    <source>
        <dbReference type="SAM" id="MobiDB-lite"/>
    </source>
</evidence>
<dbReference type="OrthoDB" id="2438342at2759"/>
<evidence type="ECO:0000256" key="1">
    <source>
        <dbReference type="SAM" id="Coils"/>
    </source>
</evidence>
<feature type="coiled-coil region" evidence="1">
    <location>
        <begin position="325"/>
        <end position="352"/>
    </location>
</feature>
<evidence type="ECO:0000313" key="3">
    <source>
        <dbReference type="EMBL" id="GES74436.1"/>
    </source>
</evidence>
<feature type="coiled-coil region" evidence="1">
    <location>
        <begin position="174"/>
        <end position="222"/>
    </location>
</feature>
<reference evidence="3" key="1">
    <citation type="submission" date="2019-10" db="EMBL/GenBank/DDBJ databases">
        <title>Conservation and host-specific expression of non-tandemly repeated heterogenous ribosome RNA gene in arbuscular mycorrhizal fungi.</title>
        <authorList>
            <person name="Maeda T."/>
            <person name="Kobayashi Y."/>
            <person name="Nakagawa T."/>
            <person name="Ezawa T."/>
            <person name="Yamaguchi K."/>
            <person name="Bino T."/>
            <person name="Nishimoto Y."/>
            <person name="Shigenobu S."/>
            <person name="Kawaguchi M."/>
        </authorList>
    </citation>
    <scope>NUCLEOTIDE SEQUENCE</scope>
    <source>
        <strain evidence="3">HR1</strain>
    </source>
</reference>
<feature type="compositionally biased region" description="Polar residues" evidence="2">
    <location>
        <begin position="802"/>
        <end position="821"/>
    </location>
</feature>
<dbReference type="Proteomes" id="UP000615446">
    <property type="component" value="Unassembled WGS sequence"/>
</dbReference>
<name>A0A8H3QCR0_9GLOM</name>
<feature type="compositionally biased region" description="Polar residues" evidence="2">
    <location>
        <begin position="688"/>
        <end position="704"/>
    </location>
</feature>
<feature type="region of interest" description="Disordered" evidence="2">
    <location>
        <begin position="647"/>
        <end position="707"/>
    </location>
</feature>
<comment type="caution">
    <text evidence="3">The sequence shown here is derived from an EMBL/GenBank/DDBJ whole genome shotgun (WGS) entry which is preliminary data.</text>
</comment>
<dbReference type="EMBL" id="BLAL01000012">
    <property type="protein sequence ID" value="GES74436.1"/>
    <property type="molecule type" value="Genomic_DNA"/>
</dbReference>
<dbReference type="InterPro" id="IPR021109">
    <property type="entry name" value="Peptidase_aspartic_dom_sf"/>
</dbReference>
<feature type="region of interest" description="Disordered" evidence="2">
    <location>
        <begin position="855"/>
        <end position="888"/>
    </location>
</feature>
<feature type="compositionally biased region" description="Basic and acidic residues" evidence="2">
    <location>
        <begin position="792"/>
        <end position="801"/>
    </location>
</feature>
<keyword evidence="1" id="KW-0175">Coiled coil</keyword>
<protein>
    <submittedName>
        <fullName evidence="3">Uncharacterized protein</fullName>
    </submittedName>
</protein>
<gene>
    <name evidence="3" type="ORF">RCL2_000191700</name>
</gene>
<accession>A0A8H3QCR0</accession>
<proteinExistence type="predicted"/>
<feature type="coiled-coil region" evidence="1">
    <location>
        <begin position="48"/>
        <end position="117"/>
    </location>
</feature>
<dbReference type="PANTHER" id="PTHR43941">
    <property type="entry name" value="STRUCTURAL MAINTENANCE OF CHROMOSOMES PROTEIN 2"/>
    <property type="match status" value="1"/>
</dbReference>
<dbReference type="AlphaFoldDB" id="A0A8H3QCR0"/>
<sequence>MFDLAYSELLDTNQELRGELQDEIFINKSNEKKIRSLVKELEQCYRTISIQDNTIIAHEKEIEKLKSEISDLRKQLRVLQQDKKFKDEVGSIQDGRIIELENKVGSLKARIRILIDKKISINALDMATTNLIANVNRGLDRIENHIRGVGTPMQNPANVIDGIRGSLNTIRVTLQNITAERDQYQDLLNNTNRRVNDYRNQLNDSRNQNLRLQRLLDESRTQTKRTVRERDNAQGERDLAILAYNNEKKESRRWYFSYRDKDRRVSELLQEYFAFRLLIQCKNTQIAEHRRTAHRWTLRYNNDTERWRRMYADSQNRHLKWKGRYRNSQNQIQVQNQNIFNLQQQILVLQNNPPRNMAAVHEIYQMLAPSLGQIPNYTGKETPDEYIQKITNIFESAGAVITAANNANANTFVDAQKCDILKSKMGEKFSPVPANDPYPGGGPINTPATFTNWLRAKYREVMAGNTELALQSLIQERFTTADSPDTYEARIRKLIVGFGNDQVLPAIYTHLPPDLRSNIKMYMTIRGAGQQTVDNFFADLRKCWVERQVGSNMISNQIQPQVSSQGATSAEIEKLNSQIASLQAQLAQPVQVHHQNNDALDKMYIRAKRLGLPSGAPKDVTFLDEYINDELIKRLGLIETHLAELSGRDTRDTESSRYQYLESSDRSNGGLEKRLGQIETHIAKLTRGTKSSQRQRSESSTLNNKGLEKRLGQIEAYLAKLTRNSKSKSGRIHMATVDEQSNSGFFDNDNDTPSKPEDDDLNSDSSSAESDSGNRDMDIHITYGKKKSKVSNKSEPHKVKLDNNSSPVCNTPPEKNSQGTKRVSLEGTIRKIIQSEFEKFLPYIIQQVKKCEPVSTQDKSVKSKGNDDLEPVSVASKSDEKIPELSDEEDVLDDPMEIDFVRKKKPSTSIASIKCKIGRLKIPAMALDSCSEIAIITEDIVLCIKAVIDRSIKHDLSGVATVPVESIGVVHNLPITLVPGFTIYEDFIVVKYSKPMLIFSNPLLKKYKCAIDWDKDELKIPHNGKDVIIPVTMHKVKNKLEVNCANVTPECDNSMAPDCISHDLQDLSHDDSLKKK</sequence>
<feature type="region of interest" description="Disordered" evidence="2">
    <location>
        <begin position="736"/>
        <end position="822"/>
    </location>
</feature>
<dbReference type="Gene3D" id="2.40.70.10">
    <property type="entry name" value="Acid Proteases"/>
    <property type="match status" value="1"/>
</dbReference>
<evidence type="ECO:0000313" key="4">
    <source>
        <dbReference type="Proteomes" id="UP000615446"/>
    </source>
</evidence>